<keyword evidence="7" id="KW-0413">Isomerase</keyword>
<dbReference type="PROSITE" id="PS51352">
    <property type="entry name" value="THIOREDOXIN_2"/>
    <property type="match status" value="1"/>
</dbReference>
<organism evidence="7 8">
    <name type="scientific">Pseudovibrio denitrificans</name>
    <dbReference type="NCBI Taxonomy" id="258256"/>
    <lineage>
        <taxon>Bacteria</taxon>
        <taxon>Pseudomonadati</taxon>
        <taxon>Pseudomonadota</taxon>
        <taxon>Alphaproteobacteria</taxon>
        <taxon>Hyphomicrobiales</taxon>
        <taxon>Stappiaceae</taxon>
        <taxon>Pseudovibrio</taxon>
    </lineage>
</organism>
<dbReference type="PANTHER" id="PTHR13887">
    <property type="entry name" value="GLUTATHIONE S-TRANSFERASE KAPPA"/>
    <property type="match status" value="1"/>
</dbReference>
<keyword evidence="8" id="KW-1185">Reference proteome</keyword>
<keyword evidence="1 5" id="KW-0732">Signal</keyword>
<evidence type="ECO:0000313" key="7">
    <source>
        <dbReference type="EMBL" id="SFT51051.1"/>
    </source>
</evidence>
<dbReference type="GO" id="GO:0016853">
    <property type="term" value="F:isomerase activity"/>
    <property type="evidence" value="ECO:0007669"/>
    <property type="project" value="UniProtKB-KW"/>
</dbReference>
<evidence type="ECO:0000256" key="1">
    <source>
        <dbReference type="ARBA" id="ARBA00022729"/>
    </source>
</evidence>
<dbReference type="Proteomes" id="UP000183371">
    <property type="component" value="Unassembled WGS sequence"/>
</dbReference>
<feature type="domain" description="Thioredoxin" evidence="6">
    <location>
        <begin position="33"/>
        <end position="244"/>
    </location>
</feature>
<dbReference type="PANTHER" id="PTHR13887:SF14">
    <property type="entry name" value="DISULFIDE BOND FORMATION PROTEIN D"/>
    <property type="match status" value="1"/>
</dbReference>
<evidence type="ECO:0000313" key="8">
    <source>
        <dbReference type="Proteomes" id="UP000183371"/>
    </source>
</evidence>
<name>A0A1I6YLC4_9HYPH</name>
<evidence type="ECO:0000256" key="4">
    <source>
        <dbReference type="ARBA" id="ARBA00023284"/>
    </source>
</evidence>
<keyword evidence="2" id="KW-0560">Oxidoreductase</keyword>
<evidence type="ECO:0000256" key="2">
    <source>
        <dbReference type="ARBA" id="ARBA00023002"/>
    </source>
</evidence>
<dbReference type="InterPro" id="IPR001853">
    <property type="entry name" value="DSBA-like_thioredoxin_dom"/>
</dbReference>
<feature type="signal peptide" evidence="5">
    <location>
        <begin position="1"/>
        <end position="24"/>
    </location>
</feature>
<proteinExistence type="predicted"/>
<dbReference type="EMBL" id="FPBD01000001">
    <property type="protein sequence ID" value="SFT51051.1"/>
    <property type="molecule type" value="Genomic_DNA"/>
</dbReference>
<dbReference type="Pfam" id="PF01323">
    <property type="entry name" value="DSBA"/>
    <property type="match status" value="1"/>
</dbReference>
<dbReference type="InterPro" id="IPR036249">
    <property type="entry name" value="Thioredoxin-like_sf"/>
</dbReference>
<evidence type="ECO:0000259" key="6">
    <source>
        <dbReference type="PROSITE" id="PS51352"/>
    </source>
</evidence>
<gene>
    <name evidence="7" type="ORF">SAMN05444141_101950</name>
</gene>
<dbReference type="CDD" id="cd03023">
    <property type="entry name" value="DsbA_Com1_like"/>
    <property type="match status" value="1"/>
</dbReference>
<keyword evidence="3" id="KW-1015">Disulfide bond</keyword>
<keyword evidence="4" id="KW-0676">Redox-active center</keyword>
<dbReference type="InterPro" id="IPR013766">
    <property type="entry name" value="Thioredoxin_domain"/>
</dbReference>
<evidence type="ECO:0000256" key="5">
    <source>
        <dbReference type="SAM" id="SignalP"/>
    </source>
</evidence>
<dbReference type="SUPFAM" id="SSF52833">
    <property type="entry name" value="Thioredoxin-like"/>
    <property type="match status" value="1"/>
</dbReference>
<dbReference type="Gene3D" id="3.40.30.10">
    <property type="entry name" value="Glutaredoxin"/>
    <property type="match status" value="1"/>
</dbReference>
<dbReference type="RefSeq" id="WP_083416573.1">
    <property type="nucleotide sequence ID" value="NZ_FPBD01000001.1"/>
</dbReference>
<feature type="chain" id="PRO_5010293364" evidence="5">
    <location>
        <begin position="25"/>
        <end position="244"/>
    </location>
</feature>
<protein>
    <submittedName>
        <fullName evidence="7">Protein-disulfide isomerase</fullName>
    </submittedName>
</protein>
<sequence>MNFLARTFSIFMMVLFASGTNALADASKTLSEEHIKELALEAILENPAIIEEAIQRLQKVRQEQRQAGVKNIIELRRDTLENDPNAPVLGNPSGDVTLVEFFDYNCPYCKRAKPELEALLETDANVRLVFREWPILGAGSVFAARAALAARKQGKYEDFHWALMGFKGRIDETSTMKVARQIGLDVEQLKSDMEDPSITEHIQLSMALAQDLNITGTPSFVIGDDVFPGLLTRDQLAKVVAENR</sequence>
<dbReference type="AlphaFoldDB" id="A0A1I6YLC4"/>
<dbReference type="GO" id="GO:0016491">
    <property type="term" value="F:oxidoreductase activity"/>
    <property type="evidence" value="ECO:0007669"/>
    <property type="project" value="UniProtKB-KW"/>
</dbReference>
<accession>A0A1I6YLC4</accession>
<reference evidence="8" key="1">
    <citation type="submission" date="2016-10" db="EMBL/GenBank/DDBJ databases">
        <authorList>
            <person name="Varghese N."/>
            <person name="Submissions S."/>
        </authorList>
    </citation>
    <scope>NUCLEOTIDE SEQUENCE [LARGE SCALE GENOMIC DNA]</scope>
    <source>
        <strain evidence="8">DSM 17465</strain>
    </source>
</reference>
<evidence type="ECO:0000256" key="3">
    <source>
        <dbReference type="ARBA" id="ARBA00023157"/>
    </source>
</evidence>